<dbReference type="EMBL" id="QCYY01001333">
    <property type="protein sequence ID" value="ROT78783.1"/>
    <property type="molecule type" value="Genomic_DNA"/>
</dbReference>
<dbReference type="InterPro" id="IPR013783">
    <property type="entry name" value="Ig-like_fold"/>
</dbReference>
<dbReference type="Pfam" id="PF13927">
    <property type="entry name" value="Ig_3"/>
    <property type="match status" value="1"/>
</dbReference>
<dbReference type="STRING" id="6689.A0A423TQU2"/>
<keyword evidence="4" id="KW-1185">Reference proteome</keyword>
<evidence type="ECO:0000313" key="3">
    <source>
        <dbReference type="EMBL" id="ROT78783.1"/>
    </source>
</evidence>
<dbReference type="InterPro" id="IPR007110">
    <property type="entry name" value="Ig-like_dom"/>
</dbReference>
<evidence type="ECO:0000256" key="1">
    <source>
        <dbReference type="ARBA" id="ARBA00023319"/>
    </source>
</evidence>
<keyword evidence="1" id="KW-0393">Immunoglobulin domain</keyword>
<evidence type="ECO:0000259" key="2">
    <source>
        <dbReference type="PROSITE" id="PS50835"/>
    </source>
</evidence>
<protein>
    <submittedName>
        <fullName evidence="3">Putative roundabout-like 2-like</fullName>
    </submittedName>
</protein>
<proteinExistence type="predicted"/>
<sequence length="260" mass="28406">MPRVEREGKGLSMAWIRGVSEDLDLSSFRSPRITEHPTDITVPRNEPATLNCKAEGKPPPVVRWYKDGQLVRTSPGDPKSQRVLLPTGSLFFLRVVHGKKEDDAGVYWCQASNEVGTVTSNNATLEIAESIRSVHRHSKISIAVPKTDNPRYESLSPRARKPNFARASPFPPSPLSPFLLSPSLFLLLPLPSPPPPPLPPPPSFPPSPPLFSSFPPLLLLLLTSPPPPPPFPSLLLLPSPLFLPLPSPLPPPSPIFQSVK</sequence>
<dbReference type="InterPro" id="IPR003598">
    <property type="entry name" value="Ig_sub2"/>
</dbReference>
<name>A0A423TQU2_PENVA</name>
<dbReference type="SUPFAM" id="SSF48726">
    <property type="entry name" value="Immunoglobulin"/>
    <property type="match status" value="1"/>
</dbReference>
<dbReference type="AlphaFoldDB" id="A0A423TQU2"/>
<accession>A0A423TQU2</accession>
<dbReference type="InterPro" id="IPR003599">
    <property type="entry name" value="Ig_sub"/>
</dbReference>
<dbReference type="Proteomes" id="UP000283509">
    <property type="component" value="Unassembled WGS sequence"/>
</dbReference>
<feature type="domain" description="Ig-like" evidence="2">
    <location>
        <begin position="31"/>
        <end position="126"/>
    </location>
</feature>
<dbReference type="GO" id="GO:0007411">
    <property type="term" value="P:axon guidance"/>
    <property type="evidence" value="ECO:0007669"/>
    <property type="project" value="TreeGrafter"/>
</dbReference>
<organism evidence="3 4">
    <name type="scientific">Penaeus vannamei</name>
    <name type="common">Whiteleg shrimp</name>
    <name type="synonym">Litopenaeus vannamei</name>
    <dbReference type="NCBI Taxonomy" id="6689"/>
    <lineage>
        <taxon>Eukaryota</taxon>
        <taxon>Metazoa</taxon>
        <taxon>Ecdysozoa</taxon>
        <taxon>Arthropoda</taxon>
        <taxon>Crustacea</taxon>
        <taxon>Multicrustacea</taxon>
        <taxon>Malacostraca</taxon>
        <taxon>Eumalacostraca</taxon>
        <taxon>Eucarida</taxon>
        <taxon>Decapoda</taxon>
        <taxon>Dendrobranchiata</taxon>
        <taxon>Penaeoidea</taxon>
        <taxon>Penaeidae</taxon>
        <taxon>Penaeus</taxon>
    </lineage>
</organism>
<dbReference type="GO" id="GO:0070593">
    <property type="term" value="P:dendrite self-avoidance"/>
    <property type="evidence" value="ECO:0007669"/>
    <property type="project" value="TreeGrafter"/>
</dbReference>
<dbReference type="PANTHER" id="PTHR10075">
    <property type="entry name" value="BASIGIN RELATED"/>
    <property type="match status" value="1"/>
</dbReference>
<dbReference type="InterPro" id="IPR036179">
    <property type="entry name" value="Ig-like_dom_sf"/>
</dbReference>
<gene>
    <name evidence="3" type="ORF">C7M84_002499</name>
</gene>
<dbReference type="PANTHER" id="PTHR10075:SF100">
    <property type="entry name" value="FASCICLIN-2"/>
    <property type="match status" value="1"/>
</dbReference>
<dbReference type="GO" id="GO:0005886">
    <property type="term" value="C:plasma membrane"/>
    <property type="evidence" value="ECO:0007669"/>
    <property type="project" value="TreeGrafter"/>
</dbReference>
<dbReference type="PROSITE" id="PS50835">
    <property type="entry name" value="IG_LIKE"/>
    <property type="match status" value="1"/>
</dbReference>
<evidence type="ECO:0000313" key="4">
    <source>
        <dbReference type="Proteomes" id="UP000283509"/>
    </source>
</evidence>
<dbReference type="FunFam" id="2.60.40.10:FF:000026">
    <property type="entry name" value="roundabout homolog 2 isoform X1"/>
    <property type="match status" value="1"/>
</dbReference>
<comment type="caution">
    <text evidence="3">The sequence shown here is derived from an EMBL/GenBank/DDBJ whole genome shotgun (WGS) entry which is preliminary data.</text>
</comment>
<reference evidence="3 4" key="1">
    <citation type="submission" date="2018-04" db="EMBL/GenBank/DDBJ databases">
        <authorList>
            <person name="Zhang X."/>
            <person name="Yuan J."/>
            <person name="Li F."/>
            <person name="Xiang J."/>
        </authorList>
    </citation>
    <scope>NUCLEOTIDE SEQUENCE [LARGE SCALE GENOMIC DNA]</scope>
    <source>
        <tissue evidence="3">Muscle</tissue>
    </source>
</reference>
<reference evidence="3 4" key="2">
    <citation type="submission" date="2019-01" db="EMBL/GenBank/DDBJ databases">
        <title>The decoding of complex shrimp genome reveals the adaptation for benthos swimmer, frequently molting mechanism and breeding impact on genome.</title>
        <authorList>
            <person name="Sun Y."/>
            <person name="Gao Y."/>
            <person name="Yu Y."/>
        </authorList>
    </citation>
    <scope>NUCLEOTIDE SEQUENCE [LARGE SCALE GENOMIC DNA]</scope>
    <source>
        <tissue evidence="3">Muscle</tissue>
    </source>
</reference>
<dbReference type="GO" id="GO:0098632">
    <property type="term" value="F:cell-cell adhesion mediator activity"/>
    <property type="evidence" value="ECO:0007669"/>
    <property type="project" value="TreeGrafter"/>
</dbReference>
<dbReference type="GO" id="GO:0030424">
    <property type="term" value="C:axon"/>
    <property type="evidence" value="ECO:0007669"/>
    <property type="project" value="TreeGrafter"/>
</dbReference>
<dbReference type="SMART" id="SM00408">
    <property type="entry name" value="IGc2"/>
    <property type="match status" value="1"/>
</dbReference>
<dbReference type="Gene3D" id="2.60.40.10">
    <property type="entry name" value="Immunoglobulins"/>
    <property type="match status" value="1"/>
</dbReference>
<dbReference type="OrthoDB" id="6361337at2759"/>
<dbReference type="SMART" id="SM00409">
    <property type="entry name" value="IG"/>
    <property type="match status" value="1"/>
</dbReference>
<dbReference type="GO" id="GO:0007156">
    <property type="term" value="P:homophilic cell adhesion via plasma membrane adhesion molecules"/>
    <property type="evidence" value="ECO:0007669"/>
    <property type="project" value="TreeGrafter"/>
</dbReference>